<evidence type="ECO:0000259" key="2">
    <source>
        <dbReference type="PROSITE" id="PS51886"/>
    </source>
</evidence>
<evidence type="ECO:0000259" key="1">
    <source>
        <dbReference type="PROSITE" id="PS50097"/>
    </source>
</evidence>
<dbReference type="Pfam" id="PF07534">
    <property type="entry name" value="TLD"/>
    <property type="match status" value="1"/>
</dbReference>
<evidence type="ECO:0008006" key="5">
    <source>
        <dbReference type="Google" id="ProtNLM"/>
    </source>
</evidence>
<dbReference type="VEuPathDB" id="FungiDB:RhiirA1_539965"/>
<dbReference type="Proteomes" id="UP000234323">
    <property type="component" value="Unassembled WGS sequence"/>
</dbReference>
<dbReference type="InterPro" id="IPR006571">
    <property type="entry name" value="TLDc_dom"/>
</dbReference>
<dbReference type="Pfam" id="PF00651">
    <property type="entry name" value="BTB"/>
    <property type="match status" value="1"/>
</dbReference>
<dbReference type="Gene3D" id="3.30.710.10">
    <property type="entry name" value="Potassium Channel Kv1.1, Chain A"/>
    <property type="match status" value="1"/>
</dbReference>
<keyword evidence="4" id="KW-1185">Reference proteome</keyword>
<accession>A0A2I1HTC4</accession>
<evidence type="ECO:0000313" key="4">
    <source>
        <dbReference type="Proteomes" id="UP000234323"/>
    </source>
</evidence>
<proteinExistence type="predicted"/>
<sequence>LKITDEIETAYKFQLLFRGSHHRFAGKNFHEICDNQSRTITIIKLEGSTEILGGYNPIEWKSDDSFGVTKDSFVFSFKNSYDIESHILSRVKNERFAIRNYHNSGPSFGYSLALTDGFGFCSNCVYEKQIRKSTDYFCVKEYEYYDVTIEDGNDPYVRIFRAYMVILHYRSTYLQKILTTNKRKNYGTLVHIKLPIISPDIILRYIYGGSISLDEHGIRNIIDIFVAGSKLDLQELIDYLQSFLIENKANLDGTKF</sequence>
<comment type="caution">
    <text evidence="3">The sequence shown here is derived from an EMBL/GenBank/DDBJ whole genome shotgun (WGS) entry which is preliminary data.</text>
</comment>
<dbReference type="AlphaFoldDB" id="A0A2I1HTC4"/>
<feature type="domain" description="TLDc" evidence="2">
    <location>
        <begin position="1"/>
        <end position="148"/>
    </location>
</feature>
<organism evidence="3 4">
    <name type="scientific">Rhizophagus irregularis</name>
    <dbReference type="NCBI Taxonomy" id="588596"/>
    <lineage>
        <taxon>Eukaryota</taxon>
        <taxon>Fungi</taxon>
        <taxon>Fungi incertae sedis</taxon>
        <taxon>Mucoromycota</taxon>
        <taxon>Glomeromycotina</taxon>
        <taxon>Glomeromycetes</taxon>
        <taxon>Glomerales</taxon>
        <taxon>Glomeraceae</taxon>
        <taxon>Rhizophagus</taxon>
    </lineage>
</organism>
<dbReference type="CDD" id="cd18186">
    <property type="entry name" value="BTB_POZ_ZBTB_KLHL-like"/>
    <property type="match status" value="1"/>
</dbReference>
<name>A0A2I1HTC4_9GLOM</name>
<dbReference type="PROSITE" id="PS50097">
    <property type="entry name" value="BTB"/>
    <property type="match status" value="1"/>
</dbReference>
<dbReference type="SUPFAM" id="SSF54695">
    <property type="entry name" value="POZ domain"/>
    <property type="match status" value="1"/>
</dbReference>
<feature type="domain" description="BTB" evidence="1">
    <location>
        <begin position="145"/>
        <end position="215"/>
    </location>
</feature>
<protein>
    <recommendedName>
        <fullName evidence="5">TLDc domain-containing protein</fullName>
    </recommendedName>
</protein>
<dbReference type="InterPro" id="IPR000210">
    <property type="entry name" value="BTB/POZ_dom"/>
</dbReference>
<feature type="non-terminal residue" evidence="3">
    <location>
        <position position="1"/>
    </location>
</feature>
<evidence type="ECO:0000313" key="3">
    <source>
        <dbReference type="EMBL" id="PKY62144.1"/>
    </source>
</evidence>
<dbReference type="PROSITE" id="PS51886">
    <property type="entry name" value="TLDC"/>
    <property type="match status" value="1"/>
</dbReference>
<gene>
    <name evidence="3" type="ORF">RhiirA4_488116</name>
</gene>
<reference evidence="3 4" key="1">
    <citation type="submission" date="2015-10" db="EMBL/GenBank/DDBJ databases">
        <title>Genome analyses suggest a sexual origin of heterokaryosis in a supposedly ancient asexual fungus.</title>
        <authorList>
            <person name="Ropars J."/>
            <person name="Sedzielewska K."/>
            <person name="Noel J."/>
            <person name="Charron P."/>
            <person name="Farinelli L."/>
            <person name="Marton T."/>
            <person name="Kruger M."/>
            <person name="Pelin A."/>
            <person name="Brachmann A."/>
            <person name="Corradi N."/>
        </authorList>
    </citation>
    <scope>NUCLEOTIDE SEQUENCE [LARGE SCALE GENOMIC DNA]</scope>
    <source>
        <strain evidence="3 4">A4</strain>
    </source>
</reference>
<dbReference type="SMART" id="SM00225">
    <property type="entry name" value="BTB"/>
    <property type="match status" value="1"/>
</dbReference>
<dbReference type="InterPro" id="IPR011333">
    <property type="entry name" value="SKP1/BTB/POZ_sf"/>
</dbReference>
<dbReference type="VEuPathDB" id="FungiDB:FUN_000247"/>
<dbReference type="EMBL" id="LLXI01006493">
    <property type="protein sequence ID" value="PKY62144.1"/>
    <property type="molecule type" value="Genomic_DNA"/>
</dbReference>
<dbReference type="VEuPathDB" id="FungiDB:RhiirFUN_017704"/>